<dbReference type="STRING" id="1121927.GOHSU_30_00420"/>
<dbReference type="AlphaFoldDB" id="L7LDK0"/>
<protein>
    <recommendedName>
        <fullName evidence="3">Coenzyme Q-binding protein COQ10 START domain-containing protein</fullName>
    </recommendedName>
</protein>
<keyword evidence="2" id="KW-1185">Reference proteome</keyword>
<sequence>MQPFARLRFAATRPVTEDQAPAFLDRAPFRTHVDYDYPDIDVDTLWEAISSDRMWSWLPTVWGCRYPAGDTIGPGTVRDFQMYLHHWMIYAQREEILIWEPGRRLVYTAVDATLPFFGTWCEQYAVHPRPGGGSRLSWTMGVQPRFIGALPLRWLSPIMRAVFRFGLRGVRREIGEGLGGAPETLIGRPYQTELHK</sequence>
<dbReference type="Gene3D" id="3.30.530.20">
    <property type="match status" value="1"/>
</dbReference>
<dbReference type="Pfam" id="PF10604">
    <property type="entry name" value="Polyketide_cyc2"/>
    <property type="match status" value="1"/>
</dbReference>
<dbReference type="Proteomes" id="UP000053405">
    <property type="component" value="Unassembled WGS sequence"/>
</dbReference>
<proteinExistence type="predicted"/>
<dbReference type="EMBL" id="BANT01000030">
    <property type="protein sequence ID" value="GAC58118.1"/>
    <property type="molecule type" value="Genomic_DNA"/>
</dbReference>
<dbReference type="eggNOG" id="COG3832">
    <property type="taxonomic scope" value="Bacteria"/>
</dbReference>
<evidence type="ECO:0000313" key="1">
    <source>
        <dbReference type="EMBL" id="GAC58118.1"/>
    </source>
</evidence>
<evidence type="ECO:0000313" key="2">
    <source>
        <dbReference type="Proteomes" id="UP000053405"/>
    </source>
</evidence>
<dbReference type="SUPFAM" id="SSF55961">
    <property type="entry name" value="Bet v1-like"/>
    <property type="match status" value="1"/>
</dbReference>
<comment type="caution">
    <text evidence="1">The sequence shown here is derived from an EMBL/GenBank/DDBJ whole genome shotgun (WGS) entry which is preliminary data.</text>
</comment>
<evidence type="ECO:0008006" key="3">
    <source>
        <dbReference type="Google" id="ProtNLM"/>
    </source>
</evidence>
<dbReference type="OrthoDB" id="581838at2"/>
<dbReference type="InterPro" id="IPR023393">
    <property type="entry name" value="START-like_dom_sf"/>
</dbReference>
<reference evidence="1 2" key="1">
    <citation type="submission" date="2012-12" db="EMBL/GenBank/DDBJ databases">
        <title>Whole genome shotgun sequence of Gordonia hirsuta NBRC 16056.</title>
        <authorList>
            <person name="Isaki-Nakamura S."/>
            <person name="Hosoyama A."/>
            <person name="Tsuchikane K."/>
            <person name="Katsumata H."/>
            <person name="Baba S."/>
            <person name="Yamazaki S."/>
            <person name="Fujita N."/>
        </authorList>
    </citation>
    <scope>NUCLEOTIDE SEQUENCE [LARGE SCALE GENOMIC DNA]</scope>
    <source>
        <strain evidence="1 2">NBRC 16056</strain>
    </source>
</reference>
<accession>L7LDK0</accession>
<dbReference type="InterPro" id="IPR019587">
    <property type="entry name" value="Polyketide_cyclase/dehydratase"/>
</dbReference>
<dbReference type="CDD" id="cd07821">
    <property type="entry name" value="PYR_PYL_RCAR_like"/>
    <property type="match status" value="1"/>
</dbReference>
<name>L7LDK0_9ACTN</name>
<organism evidence="1 2">
    <name type="scientific">Gordonia hirsuta DSM 44140 = NBRC 16056</name>
    <dbReference type="NCBI Taxonomy" id="1121927"/>
    <lineage>
        <taxon>Bacteria</taxon>
        <taxon>Bacillati</taxon>
        <taxon>Actinomycetota</taxon>
        <taxon>Actinomycetes</taxon>
        <taxon>Mycobacteriales</taxon>
        <taxon>Gordoniaceae</taxon>
        <taxon>Gordonia</taxon>
    </lineage>
</organism>
<gene>
    <name evidence="1" type="ORF">GOHSU_30_00420</name>
</gene>